<feature type="compositionally biased region" description="Acidic residues" evidence="7">
    <location>
        <begin position="545"/>
        <end position="555"/>
    </location>
</feature>
<dbReference type="Proteomes" id="UP000007879">
    <property type="component" value="Unassembled WGS sequence"/>
</dbReference>
<feature type="region of interest" description="Disordered" evidence="7">
    <location>
        <begin position="1626"/>
        <end position="1658"/>
    </location>
</feature>
<feature type="compositionally biased region" description="Low complexity" evidence="7">
    <location>
        <begin position="1766"/>
        <end position="1787"/>
    </location>
</feature>
<dbReference type="GO" id="GO:0003723">
    <property type="term" value="F:RNA binding"/>
    <property type="evidence" value="ECO:0007669"/>
    <property type="project" value="TreeGrafter"/>
</dbReference>
<evidence type="ECO:0000256" key="7">
    <source>
        <dbReference type="SAM" id="MobiDB-lite"/>
    </source>
</evidence>
<dbReference type="KEGG" id="aqu:105316562"/>
<dbReference type="STRING" id="400682.A0A1X7VLX8"/>
<evidence type="ECO:0000256" key="2">
    <source>
        <dbReference type="ARBA" id="ARBA00008371"/>
    </source>
</evidence>
<evidence type="ECO:0000256" key="5">
    <source>
        <dbReference type="ARBA" id="ARBA00023242"/>
    </source>
</evidence>
<dbReference type="EnsemblMetazoa" id="Aqu2.1.40894_001">
    <property type="protein sequence ID" value="Aqu2.1.40894_001"/>
    <property type="gene ID" value="Aqu2.1.40894"/>
</dbReference>
<dbReference type="InParanoid" id="A0A1X7VLX8"/>
<dbReference type="InterPro" id="IPR026736">
    <property type="entry name" value="Virilizer"/>
</dbReference>
<name>A0A1X7VLX8_AMPQE</name>
<feature type="region of interest" description="Disordered" evidence="7">
    <location>
        <begin position="1762"/>
        <end position="1787"/>
    </location>
</feature>
<dbReference type="FunCoup" id="A0A1X7VLX8">
    <property type="interactions" value="850"/>
</dbReference>
<dbReference type="PANTHER" id="PTHR23185:SF0">
    <property type="entry name" value="PROTEIN VIRILIZER HOMOLOG"/>
    <property type="match status" value="1"/>
</dbReference>
<reference evidence="10" key="1">
    <citation type="journal article" date="2010" name="Nature">
        <title>The Amphimedon queenslandica genome and the evolution of animal complexity.</title>
        <authorList>
            <person name="Srivastava M."/>
            <person name="Simakov O."/>
            <person name="Chapman J."/>
            <person name="Fahey B."/>
            <person name="Gauthier M.E."/>
            <person name="Mitros T."/>
            <person name="Richards G.S."/>
            <person name="Conaco C."/>
            <person name="Dacre M."/>
            <person name="Hellsten U."/>
            <person name="Larroux C."/>
            <person name="Putnam N.H."/>
            <person name="Stanke M."/>
            <person name="Adamska M."/>
            <person name="Darling A."/>
            <person name="Degnan S.M."/>
            <person name="Oakley T.H."/>
            <person name="Plachetzki D.C."/>
            <person name="Zhai Y."/>
            <person name="Adamski M."/>
            <person name="Calcino A."/>
            <person name="Cummins S.F."/>
            <person name="Goodstein D.M."/>
            <person name="Harris C."/>
            <person name="Jackson D.J."/>
            <person name="Leys S.P."/>
            <person name="Shu S."/>
            <person name="Woodcroft B.J."/>
            <person name="Vervoort M."/>
            <person name="Kosik K.S."/>
            <person name="Manning G."/>
            <person name="Degnan B.M."/>
            <person name="Rokhsar D.S."/>
        </authorList>
    </citation>
    <scope>NUCLEOTIDE SEQUENCE [LARGE SCALE GENOMIC DNA]</scope>
</reference>
<feature type="region of interest" description="Disordered" evidence="7">
    <location>
        <begin position="136"/>
        <end position="182"/>
    </location>
</feature>
<dbReference type="PANTHER" id="PTHR23185">
    <property type="entry name" value="PROTEIN VIRILIZER HOMOLOG"/>
    <property type="match status" value="1"/>
</dbReference>
<keyword evidence="4" id="KW-0508">mRNA splicing</keyword>
<dbReference type="InterPro" id="IPR031801">
    <property type="entry name" value="VIR_N"/>
</dbReference>
<dbReference type="GO" id="GO:0006397">
    <property type="term" value="P:mRNA processing"/>
    <property type="evidence" value="ECO:0007669"/>
    <property type="project" value="UniProtKB-KW"/>
</dbReference>
<dbReference type="eggNOG" id="KOG4822">
    <property type="taxonomic scope" value="Eukaryota"/>
</dbReference>
<evidence type="ECO:0000313" key="10">
    <source>
        <dbReference type="Proteomes" id="UP000007879"/>
    </source>
</evidence>
<organism evidence="9">
    <name type="scientific">Amphimedon queenslandica</name>
    <name type="common">Sponge</name>
    <dbReference type="NCBI Taxonomy" id="400682"/>
    <lineage>
        <taxon>Eukaryota</taxon>
        <taxon>Metazoa</taxon>
        <taxon>Porifera</taxon>
        <taxon>Demospongiae</taxon>
        <taxon>Heteroscleromorpha</taxon>
        <taxon>Haplosclerida</taxon>
        <taxon>Niphatidae</taxon>
        <taxon>Amphimedon</taxon>
    </lineage>
</organism>
<dbReference type="OrthoDB" id="2011702at2759"/>
<feature type="region of interest" description="Disordered" evidence="7">
    <location>
        <begin position="522"/>
        <end position="593"/>
    </location>
</feature>
<dbReference type="GO" id="GO:0005634">
    <property type="term" value="C:nucleus"/>
    <property type="evidence" value="ECO:0007669"/>
    <property type="project" value="UniProtKB-SubCell"/>
</dbReference>
<feature type="domain" description="Virilizer N-terminal" evidence="8">
    <location>
        <begin position="9"/>
        <end position="173"/>
    </location>
</feature>
<reference evidence="9" key="2">
    <citation type="submission" date="2017-05" db="UniProtKB">
        <authorList>
            <consortium name="EnsemblMetazoa"/>
        </authorList>
    </citation>
    <scope>IDENTIFICATION</scope>
</reference>
<accession>A0A1X7VLX8</accession>
<protein>
    <recommendedName>
        <fullName evidence="8">Virilizer N-terminal domain-containing protein</fullName>
    </recommendedName>
</protein>
<feature type="compositionally biased region" description="Basic and acidic residues" evidence="7">
    <location>
        <begin position="556"/>
        <end position="587"/>
    </location>
</feature>
<feature type="coiled-coil region" evidence="6">
    <location>
        <begin position="1450"/>
        <end position="1477"/>
    </location>
</feature>
<evidence type="ECO:0000313" key="9">
    <source>
        <dbReference type="EnsemblMetazoa" id="Aqu2.1.40894_001"/>
    </source>
</evidence>
<evidence type="ECO:0000256" key="4">
    <source>
        <dbReference type="ARBA" id="ARBA00023187"/>
    </source>
</evidence>
<evidence type="ECO:0000256" key="1">
    <source>
        <dbReference type="ARBA" id="ARBA00004123"/>
    </source>
</evidence>
<evidence type="ECO:0000256" key="6">
    <source>
        <dbReference type="SAM" id="Coils"/>
    </source>
</evidence>
<evidence type="ECO:0000256" key="3">
    <source>
        <dbReference type="ARBA" id="ARBA00022664"/>
    </source>
</evidence>
<dbReference type="GO" id="GO:0036396">
    <property type="term" value="C:RNA N6-methyladenosine methyltransferase complex"/>
    <property type="evidence" value="ECO:0007669"/>
    <property type="project" value="TreeGrafter"/>
</dbReference>
<keyword evidence="10" id="KW-1185">Reference proteome</keyword>
<dbReference type="GO" id="GO:0008380">
    <property type="term" value="P:RNA splicing"/>
    <property type="evidence" value="ECO:0007669"/>
    <property type="project" value="UniProtKB-KW"/>
</dbReference>
<keyword evidence="6" id="KW-0175">Coiled coil</keyword>
<dbReference type="EnsemblMetazoa" id="XM_011411550.2">
    <property type="protein sequence ID" value="XP_011409852.2"/>
    <property type="gene ID" value="LOC105316562"/>
</dbReference>
<gene>
    <name evidence="9" type="primary">105316562</name>
</gene>
<comment type="similarity">
    <text evidence="2">Belongs to the vir family.</text>
</comment>
<keyword evidence="5" id="KW-0539">Nucleus</keyword>
<comment type="subcellular location">
    <subcellularLocation>
        <location evidence="1">Nucleus</location>
    </subcellularLocation>
</comment>
<evidence type="ECO:0000259" key="8">
    <source>
        <dbReference type="Pfam" id="PF15912"/>
    </source>
</evidence>
<keyword evidence="3" id="KW-0507">mRNA processing</keyword>
<proteinExistence type="inferred from homology"/>
<dbReference type="Pfam" id="PF15912">
    <property type="entry name" value="VIR_N"/>
    <property type="match status" value="1"/>
</dbReference>
<sequence>MAAAEADFLVFYDTFIHDASEDQLRVDMIRFSLPVKLSEIRIVPKNCPAHASLSAIDKLGKTTPTTFKLDVLANDSTNPLAPTFSNLGTIDFKDDCLSLPLTNKISCDIVIVRGYYSALSLCLYGLPAAPRAFPSFKQRQSRSPSPFAERANEEGFHRKRPNSPEGGGALDRGPSPRPKEAKEVSTLLDFFEPFSPDHSPEHSFDLYDDEMPPAKRAAQTDAAGYEEFSDEEIAFAEDEFEIQEAVEFDNYNETEDSWISSNISFNPYQTEINNLESFPSLYDTPHEALLKRRLAKMDPGTLKRSYSDEVTRIRDQILKLKDAKINIKWVETIDEFMHQLYPGLAQIILRSEAEGQESVNCICGLVLMCLNNDVILSHPPPLNVRLLKTGLKLGEAVAGLGEEFIKKLLGDGLMERLVDIVTQPPSLMPTSIKMTCLQFINVFLDYTYGMEWFLGWTEEQVLNEEYMTGETVQSSYRKLLEVVLSNQTVRVQSACSRLIRKAHLYELLTSFKTAVDNAIQATPTTDTPASITEDFWNSKEKPSDMEELEEEEEEEEKRSDAGQEKEGGDQGRKDDEENKMETQEDQQKTVVQLPQESIKNITHLLDELYQMLKGVESSLMLLPPKAFPIKNMGMEQQGTQEAFTGVARMLKHKQFLECLLVLLTAPSLSEDASVYHAIRNNLLSLLTTLNGLLFLSSCPRVTNALIKVLIQSMENEVPLDALQPLTDFTQPGSSGSCSSFNLGMLLVHHLQVLQTLDSLRQSPKQTMSDMENECLPSLHLLFSMTLFPIGKCAVSHILALGCNINILLPFVEPKGHKDHDTKLERSSISSRYAAVLILKLLQSSSNLSCDFLTSHSRRLLTMSEFFKDNQSPTMSALYSWLRPLKHLGEDTPALSLMGVIKENVSRINCNKPTQGTAPIITSLRLILNRCMTSPHLNNFEKESYSLQQREAIVGVFSSGGIEILTNLIQKVSDIVSPLWSQKQSIGINNALALDQLMSFSLRLLRLLLTELLDNGSFQFRDTRVLNSLFSLHTVMYSTPHSGVFQLSAPEIQGLIVDCLVCFTRPETVTDDKKDTITLTSDNSCWVLMISELISYTMSKPQAYLSGLMLFSSLLPLPLPLQSSDSLSSSSIEHLIRLRHLWASHLLPLFSSLSSLIQTLLPSMCLALQQVLRRFCAQLIDLAPSLALSVTKSVCSHILIKIDSQDDDSSKETEVTSTEKKETLSPLVMTLTMCAVLASQPMFKCCLLSLVSSNKEEGEEDDGADEEGEGYSRFIPLLLFLVQKKETSLPAKLSVMTILQSLLNVYISLSVPAKGDQGMSLLQLANSLPSLSQLEHILSALLSHLGSPDQPLSTIAIGLKIVSASCQHMPGLTLLHMLLPSSIKRFETLLKRLIGSVRGSSPLSSEVLQCISLFLDALSDMAAPDSSLSLSVPLPLLKCAIWDEERQADLLQELLSSLKEYYNKREEEEEEEEDGQRLADNFIDSITETIESFRDVTPDSAVKAPPTLELPNMEPLETQFISRSGITESEESLSPEFWLATPPHNEGDLEPETVTANLEEIAKENCSGFNLQEELKKRFLPSPPSSPVKHDRKKKIIISGPEAQRRLKEAIQQRRVMGRGRDLFRTRKQNTSRPPSMHVDDFMNNPRSGGPANLPRGGSMVRGGMSSHSLMRGREGMPLGSNYLMPPPAPPASIFSQLGGRWMAPNLYSRRDIHMPSSWESRTQQFLASINKPEPMRAAAWSHMMHHDPYSRARGATRTVEMMNYGRPSSHSSSRASSRLSSSSSRRN</sequence>